<dbReference type="Proteomes" id="UP000821845">
    <property type="component" value="Chromosome 6"/>
</dbReference>
<name>A0ACB7S4K2_HYAAI</name>
<proteinExistence type="predicted"/>
<keyword evidence="2" id="KW-1185">Reference proteome</keyword>
<evidence type="ECO:0000313" key="1">
    <source>
        <dbReference type="EMBL" id="KAH6928991.1"/>
    </source>
</evidence>
<comment type="caution">
    <text evidence="1">The sequence shown here is derived from an EMBL/GenBank/DDBJ whole genome shotgun (WGS) entry which is preliminary data.</text>
</comment>
<dbReference type="EMBL" id="CM023486">
    <property type="protein sequence ID" value="KAH6928991.1"/>
    <property type="molecule type" value="Genomic_DNA"/>
</dbReference>
<organism evidence="1 2">
    <name type="scientific">Hyalomma asiaticum</name>
    <name type="common">Tick</name>
    <dbReference type="NCBI Taxonomy" id="266040"/>
    <lineage>
        <taxon>Eukaryota</taxon>
        <taxon>Metazoa</taxon>
        <taxon>Ecdysozoa</taxon>
        <taxon>Arthropoda</taxon>
        <taxon>Chelicerata</taxon>
        <taxon>Arachnida</taxon>
        <taxon>Acari</taxon>
        <taxon>Parasitiformes</taxon>
        <taxon>Ixodida</taxon>
        <taxon>Ixodoidea</taxon>
        <taxon>Ixodidae</taxon>
        <taxon>Hyalomminae</taxon>
        <taxon>Hyalomma</taxon>
    </lineage>
</organism>
<reference evidence="1" key="1">
    <citation type="submission" date="2020-05" db="EMBL/GenBank/DDBJ databases">
        <title>Large-scale comparative analyses of tick genomes elucidate their genetic diversity and vector capacities.</title>
        <authorList>
            <person name="Jia N."/>
            <person name="Wang J."/>
            <person name="Shi W."/>
            <person name="Du L."/>
            <person name="Sun Y."/>
            <person name="Zhan W."/>
            <person name="Jiang J."/>
            <person name="Wang Q."/>
            <person name="Zhang B."/>
            <person name="Ji P."/>
            <person name="Sakyi L.B."/>
            <person name="Cui X."/>
            <person name="Yuan T."/>
            <person name="Jiang B."/>
            <person name="Yang W."/>
            <person name="Lam T.T.-Y."/>
            <person name="Chang Q."/>
            <person name="Ding S."/>
            <person name="Wang X."/>
            <person name="Zhu J."/>
            <person name="Ruan X."/>
            <person name="Zhao L."/>
            <person name="Wei J."/>
            <person name="Que T."/>
            <person name="Du C."/>
            <person name="Cheng J."/>
            <person name="Dai P."/>
            <person name="Han X."/>
            <person name="Huang E."/>
            <person name="Gao Y."/>
            <person name="Liu J."/>
            <person name="Shao H."/>
            <person name="Ye R."/>
            <person name="Li L."/>
            <person name="Wei W."/>
            <person name="Wang X."/>
            <person name="Wang C."/>
            <person name="Yang T."/>
            <person name="Huo Q."/>
            <person name="Li W."/>
            <person name="Guo W."/>
            <person name="Chen H."/>
            <person name="Zhou L."/>
            <person name="Ni X."/>
            <person name="Tian J."/>
            <person name="Zhou Y."/>
            <person name="Sheng Y."/>
            <person name="Liu T."/>
            <person name="Pan Y."/>
            <person name="Xia L."/>
            <person name="Li J."/>
            <person name="Zhao F."/>
            <person name="Cao W."/>
        </authorList>
    </citation>
    <scope>NUCLEOTIDE SEQUENCE</scope>
    <source>
        <strain evidence="1">Hyas-2018</strain>
    </source>
</reference>
<sequence length="187" mass="20581">MLRFAFTLTLVLLSLALGHGAPGLKRAQQACDGKSCNATCEKDNSLLKDKDVYGKCDEKGICRCYHYQMCDGDTCKNTCQEKHGTEENLSHDCVEGVCTCYWSKKCSPTGCEAACHKIYAGKPNIEWKCEGTSCHCKWHGVVQGTSPEPGSSDSNAEKREETVHLVDSDSFYLEKEIPARAAKKTAQ</sequence>
<gene>
    <name evidence="1" type="ORF">HPB50_022368</name>
</gene>
<evidence type="ECO:0000313" key="2">
    <source>
        <dbReference type="Proteomes" id="UP000821845"/>
    </source>
</evidence>
<protein>
    <submittedName>
        <fullName evidence="1">Uncharacterized protein</fullName>
    </submittedName>
</protein>
<accession>A0ACB7S4K2</accession>